<evidence type="ECO:0000313" key="2">
    <source>
        <dbReference type="EMBL" id="KAK4550506.1"/>
    </source>
</evidence>
<protein>
    <recommendedName>
        <fullName evidence="4">RING-type E3 ubiquitin transferase</fullName>
    </recommendedName>
</protein>
<sequence length="268" mass="30260">MAHRVLAEKYAKKLNNAKQRLGNKSERIIVLETEVADLELRLEQMKVTATASTDQEAEHDLVTRQKLDEALTHIKQLEETNLNKHAEFQVTWEQADALYRSTSATVKKLQGQLKTAQNAELHFRGDAKRLHVAKRAAELRNAELTKEIAQLAQEASLNAPPAEDQSKKIEDLEGDIKAMIKERGILRSQVTRNKTTQEGLRLKLATQSPVSRAKESKQEHDAAKAEITKLQRSLDLEHTRRIEAEALLGPDGKRCKKCNPVIIDIEDD</sequence>
<evidence type="ECO:0000256" key="1">
    <source>
        <dbReference type="SAM" id="Coils"/>
    </source>
</evidence>
<comment type="caution">
    <text evidence="2">The sequence shown here is derived from an EMBL/GenBank/DDBJ whole genome shotgun (WGS) entry which is preliminary data.</text>
</comment>
<dbReference type="Proteomes" id="UP001324427">
    <property type="component" value="Unassembled WGS sequence"/>
</dbReference>
<accession>A0AAV9JZH4</accession>
<dbReference type="EMBL" id="JAVFHQ010000001">
    <property type="protein sequence ID" value="KAK4550506.1"/>
    <property type="molecule type" value="Genomic_DNA"/>
</dbReference>
<evidence type="ECO:0008006" key="4">
    <source>
        <dbReference type="Google" id="ProtNLM"/>
    </source>
</evidence>
<keyword evidence="3" id="KW-1185">Reference proteome</keyword>
<feature type="coiled-coil region" evidence="1">
    <location>
        <begin position="99"/>
        <end position="182"/>
    </location>
</feature>
<name>A0AAV9JZH4_9PEZI</name>
<feature type="coiled-coil region" evidence="1">
    <location>
        <begin position="7"/>
        <end position="48"/>
    </location>
</feature>
<dbReference type="AlphaFoldDB" id="A0AAV9JZH4"/>
<organism evidence="2 3">
    <name type="scientific">Oleoguttula mirabilis</name>
    <dbReference type="NCBI Taxonomy" id="1507867"/>
    <lineage>
        <taxon>Eukaryota</taxon>
        <taxon>Fungi</taxon>
        <taxon>Dikarya</taxon>
        <taxon>Ascomycota</taxon>
        <taxon>Pezizomycotina</taxon>
        <taxon>Dothideomycetes</taxon>
        <taxon>Dothideomycetidae</taxon>
        <taxon>Mycosphaerellales</taxon>
        <taxon>Teratosphaeriaceae</taxon>
        <taxon>Oleoguttula</taxon>
    </lineage>
</organism>
<evidence type="ECO:0000313" key="3">
    <source>
        <dbReference type="Proteomes" id="UP001324427"/>
    </source>
</evidence>
<reference evidence="2 3" key="1">
    <citation type="submission" date="2021-11" db="EMBL/GenBank/DDBJ databases">
        <title>Black yeast isolated from Biological Soil Crust.</title>
        <authorList>
            <person name="Kurbessoian T."/>
        </authorList>
    </citation>
    <scope>NUCLEOTIDE SEQUENCE [LARGE SCALE GENOMIC DNA]</scope>
    <source>
        <strain evidence="2 3">CCFEE 5522</strain>
    </source>
</reference>
<proteinExistence type="predicted"/>
<keyword evidence="1" id="KW-0175">Coiled coil</keyword>
<gene>
    <name evidence="2" type="ORF">LTR36_000085</name>
</gene>